<dbReference type="CDD" id="cd13970">
    <property type="entry name" value="ABC1_ADCK3"/>
    <property type="match status" value="1"/>
</dbReference>
<dbReference type="Pfam" id="PF03109">
    <property type="entry name" value="ABC1"/>
    <property type="match status" value="1"/>
</dbReference>
<proteinExistence type="predicted"/>
<evidence type="ECO:0000313" key="2">
    <source>
        <dbReference type="EMBL" id="MDD2178616.1"/>
    </source>
</evidence>
<evidence type="ECO:0000313" key="3">
    <source>
        <dbReference type="Proteomes" id="UP001148932"/>
    </source>
</evidence>
<dbReference type="PANTHER" id="PTHR43173">
    <property type="entry name" value="ABC1 FAMILY PROTEIN"/>
    <property type="match status" value="1"/>
</dbReference>
<sequence length="445" mass="48357">MAKAEAPRTGKLARSAITGLAAARIGMAELGHRVRTPSAQAQAEHEAALGRILFGALGQLRGSALKVSQLLSMHPGLLPDGVRRELARAHHQAPPLNRALVGRVFRQAFGQEPEALFDHFEPTAFAAASLGQVHRAQLAGHGTVAVKVQYPGIAATITSDMQLMRAALRALAHTDMPLPADTVLDSVMAEIEATLLREVDYLQEAEQLQWFAQHAARPGVVMAQPILSHTRAQVLTQQLLPGLPLPAWLATQPSQALRDQAGQHLWDWFMHCIFVLGRVHADPHPGNFLFAPDGTVGVLDFGCTRSLSGEFRAQVAQAWSALLRLPTDPQRDALVLQAYQGLGLVKADLTVQAYAAELAPALAEMQAWQMEPFTQPVFDFGTKTPPPITAGRHQRVLGEHLMQVPGEMPAFERMWMGLMHLLTQLGARVRTHNPALLHGAAPQIF</sequence>
<dbReference type="GO" id="GO:0016301">
    <property type="term" value="F:kinase activity"/>
    <property type="evidence" value="ECO:0007669"/>
    <property type="project" value="UniProtKB-KW"/>
</dbReference>
<dbReference type="EMBL" id="JAPCKI010000007">
    <property type="protein sequence ID" value="MDD2178616.1"/>
    <property type="molecule type" value="Genomic_DNA"/>
</dbReference>
<dbReference type="PANTHER" id="PTHR43173:SF19">
    <property type="entry name" value="AARF DOMAIN-CONTAINING PROTEIN KINASE 1"/>
    <property type="match status" value="1"/>
</dbReference>
<dbReference type="InterPro" id="IPR004147">
    <property type="entry name" value="ABC1_dom"/>
</dbReference>
<gene>
    <name evidence="2" type="ORF">OIN59_14355</name>
</gene>
<keyword evidence="2" id="KW-0808">Transferase</keyword>
<name>A0ABT5RY45_9BURK</name>
<dbReference type="RefSeq" id="WP_274111444.1">
    <property type="nucleotide sequence ID" value="NZ_JAPCKI010000007.1"/>
</dbReference>
<protein>
    <submittedName>
        <fullName evidence="2">AarF/ABC1/UbiB kinase family protein</fullName>
    </submittedName>
</protein>
<dbReference type="Proteomes" id="UP001148932">
    <property type="component" value="Unassembled WGS sequence"/>
</dbReference>
<comment type="caution">
    <text evidence="2">The sequence shown here is derived from an EMBL/GenBank/DDBJ whole genome shotgun (WGS) entry which is preliminary data.</text>
</comment>
<reference evidence="2" key="1">
    <citation type="submission" date="2022-10" db="EMBL/GenBank/DDBJ databases">
        <title>Description of microaerobic benzene degrading bacteria.</title>
        <authorList>
            <person name="Bedics A."/>
            <person name="Tancsics A."/>
            <person name="Banerjee S."/>
        </authorList>
    </citation>
    <scope>NUCLEOTIDE SEQUENCE</scope>
    <source>
        <strain evidence="2">D2M1</strain>
    </source>
</reference>
<dbReference type="SUPFAM" id="SSF56112">
    <property type="entry name" value="Protein kinase-like (PK-like)"/>
    <property type="match status" value="1"/>
</dbReference>
<organism evidence="2 3">
    <name type="scientific">Acidovorax benzenivorans</name>
    <dbReference type="NCBI Taxonomy" id="2987520"/>
    <lineage>
        <taxon>Bacteria</taxon>
        <taxon>Pseudomonadati</taxon>
        <taxon>Pseudomonadota</taxon>
        <taxon>Betaproteobacteria</taxon>
        <taxon>Burkholderiales</taxon>
        <taxon>Comamonadaceae</taxon>
        <taxon>Acidovorax</taxon>
    </lineage>
</organism>
<dbReference type="InterPro" id="IPR051130">
    <property type="entry name" value="Mito_struct-func_regulator"/>
</dbReference>
<dbReference type="InterPro" id="IPR011009">
    <property type="entry name" value="Kinase-like_dom_sf"/>
</dbReference>
<dbReference type="InterPro" id="IPR034646">
    <property type="entry name" value="ADCK3_dom"/>
</dbReference>
<feature type="domain" description="ABC1 atypical kinase-like" evidence="1">
    <location>
        <begin position="90"/>
        <end position="324"/>
    </location>
</feature>
<keyword evidence="2" id="KW-0418">Kinase</keyword>
<accession>A0ABT5RY45</accession>
<evidence type="ECO:0000259" key="1">
    <source>
        <dbReference type="Pfam" id="PF03109"/>
    </source>
</evidence>
<keyword evidence="3" id="KW-1185">Reference proteome</keyword>